<proteinExistence type="predicted"/>
<sequence length="132" mass="14956">MDFDAIMRMDWLASCYAIIEPSKGRKANIVANALSCQSMGILAHVVVGKRELARELHQLACLVNQLVDSDDCGVVLQNTSKSSITAEVKERSYEDPKFVDLRERVLQQKKPLLERKEEGVLSYRGRLSVFRM</sequence>
<evidence type="ECO:0000313" key="2">
    <source>
        <dbReference type="RefSeq" id="XP_009761557.1"/>
    </source>
</evidence>
<organism evidence="1 2">
    <name type="scientific">Nicotiana sylvestris</name>
    <name type="common">Wood tobacco</name>
    <name type="synonym">South American tobacco</name>
    <dbReference type="NCBI Taxonomy" id="4096"/>
    <lineage>
        <taxon>Eukaryota</taxon>
        <taxon>Viridiplantae</taxon>
        <taxon>Streptophyta</taxon>
        <taxon>Embryophyta</taxon>
        <taxon>Tracheophyta</taxon>
        <taxon>Spermatophyta</taxon>
        <taxon>Magnoliopsida</taxon>
        <taxon>eudicotyledons</taxon>
        <taxon>Gunneridae</taxon>
        <taxon>Pentapetalae</taxon>
        <taxon>asterids</taxon>
        <taxon>lamiids</taxon>
        <taxon>Solanales</taxon>
        <taxon>Solanaceae</taxon>
        <taxon>Nicotianoideae</taxon>
        <taxon>Nicotianeae</taxon>
        <taxon>Nicotiana</taxon>
    </lineage>
</organism>
<evidence type="ECO:0000313" key="1">
    <source>
        <dbReference type="Proteomes" id="UP000189701"/>
    </source>
</evidence>
<reference evidence="2" key="2">
    <citation type="submission" date="2025-08" db="UniProtKB">
        <authorList>
            <consortium name="RefSeq"/>
        </authorList>
    </citation>
    <scope>IDENTIFICATION</scope>
    <source>
        <tissue evidence="2">Leaf</tissue>
    </source>
</reference>
<dbReference type="OrthoDB" id="1227411at2759"/>
<reference evidence="1" key="1">
    <citation type="journal article" date="2013" name="Genome Biol.">
        <title>Reference genomes and transcriptomes of Nicotiana sylvestris and Nicotiana tomentosiformis.</title>
        <authorList>
            <person name="Sierro N."/>
            <person name="Battey J.N."/>
            <person name="Ouadi S."/>
            <person name="Bovet L."/>
            <person name="Goepfert S."/>
            <person name="Bakaher N."/>
            <person name="Peitsch M.C."/>
            <person name="Ivanov N.V."/>
        </authorList>
    </citation>
    <scope>NUCLEOTIDE SEQUENCE [LARGE SCALE GENOMIC DNA]</scope>
</reference>
<dbReference type="AlphaFoldDB" id="A0A1U7UZX4"/>
<keyword evidence="1" id="KW-1185">Reference proteome</keyword>
<gene>
    <name evidence="2" type="primary">LOC104213718</name>
</gene>
<protein>
    <submittedName>
        <fullName evidence="2">Uncharacterized protein LOC104213718</fullName>
    </submittedName>
</protein>
<dbReference type="RefSeq" id="XP_009761557.1">
    <property type="nucleotide sequence ID" value="XM_009763255.1"/>
</dbReference>
<name>A0A1U7UZX4_NICSY</name>
<accession>A0A1U7UZX4</accession>
<dbReference type="Proteomes" id="UP000189701">
    <property type="component" value="Unplaced"/>
</dbReference>